<evidence type="ECO:0000313" key="2">
    <source>
        <dbReference type="Proteomes" id="UP000836387"/>
    </source>
</evidence>
<dbReference type="Proteomes" id="UP000836387">
    <property type="component" value="Unassembled WGS sequence"/>
</dbReference>
<name>A0ACA9T7H4_BIOOC</name>
<proteinExistence type="predicted"/>
<dbReference type="EMBL" id="CADEHS020000001">
    <property type="protein sequence ID" value="CAG9936842.1"/>
    <property type="molecule type" value="Genomic_DNA"/>
</dbReference>
<reference evidence="1" key="2">
    <citation type="submission" date="2021-10" db="EMBL/GenBank/DDBJ databases">
        <authorList>
            <person name="Piombo E."/>
        </authorList>
    </citation>
    <scope>NUCLEOTIDE SEQUENCE</scope>
</reference>
<accession>A0ACA9T7H4</accession>
<keyword evidence="2" id="KW-1185">Reference proteome</keyword>
<organism evidence="1 2">
    <name type="scientific">Clonostachys rosea f. rosea IK726</name>
    <dbReference type="NCBI Taxonomy" id="1349383"/>
    <lineage>
        <taxon>Eukaryota</taxon>
        <taxon>Fungi</taxon>
        <taxon>Dikarya</taxon>
        <taxon>Ascomycota</taxon>
        <taxon>Pezizomycotina</taxon>
        <taxon>Sordariomycetes</taxon>
        <taxon>Hypocreomycetidae</taxon>
        <taxon>Hypocreales</taxon>
        <taxon>Bionectriaceae</taxon>
        <taxon>Clonostachys</taxon>
    </lineage>
</organism>
<sequence length="136" mass="13807">MLFTTLIAALPLALAAPVEQLASRSSGTATYYNPGVGMAACDGVVHPDDTLVAAVSMSYDTSVVCNQKVTVTGPAGSVVVTVVDRCQACDATHIDLSPPSRPPWATSASASLPLTGPCKAPSGQTNPLLPSLLANR</sequence>
<comment type="caution">
    <text evidence="1">The sequence shown here is derived from an EMBL/GenBank/DDBJ whole genome shotgun (WGS) entry which is preliminary data.</text>
</comment>
<evidence type="ECO:0000313" key="1">
    <source>
        <dbReference type="EMBL" id="CAG9936842.1"/>
    </source>
</evidence>
<protein>
    <submittedName>
        <fullName evidence="1">Uncharacterized protein</fullName>
    </submittedName>
</protein>
<reference evidence="1" key="1">
    <citation type="submission" date="2020-04" db="EMBL/GenBank/DDBJ databases">
        <authorList>
            <person name="Broberg M."/>
        </authorList>
    </citation>
    <scope>NUCLEOTIDE SEQUENCE</scope>
</reference>
<gene>
    <name evidence="1" type="ORF">CRV2_00004024</name>
</gene>